<dbReference type="InterPro" id="IPR040079">
    <property type="entry name" value="Glutathione_S-Trfase"/>
</dbReference>
<dbReference type="CDD" id="cd03043">
    <property type="entry name" value="GST_N_1"/>
    <property type="match status" value="1"/>
</dbReference>
<reference evidence="2" key="1">
    <citation type="submission" date="2023-01" db="EMBL/GenBank/DDBJ databases">
        <title>Whole genome sequence of Paucibacter sp. S2-9 isolated from pond sediment.</title>
        <authorList>
            <person name="Jung J.Y."/>
        </authorList>
    </citation>
    <scope>NUCLEOTIDE SEQUENCE</scope>
    <source>
        <strain evidence="2">S2-9</strain>
    </source>
</reference>
<evidence type="ECO:0000313" key="2">
    <source>
        <dbReference type="EMBL" id="WIT14074.1"/>
    </source>
</evidence>
<evidence type="ECO:0000259" key="1">
    <source>
        <dbReference type="PROSITE" id="PS50404"/>
    </source>
</evidence>
<accession>A0AA95SZ15</accession>
<dbReference type="SUPFAM" id="SSF47616">
    <property type="entry name" value="GST C-terminal domain-like"/>
    <property type="match status" value="1"/>
</dbReference>
<dbReference type="InterPro" id="IPR036282">
    <property type="entry name" value="Glutathione-S-Trfase_C_sf"/>
</dbReference>
<dbReference type="PANTHER" id="PTHR42673:SF4">
    <property type="entry name" value="MALEYLACETOACETATE ISOMERASE"/>
    <property type="match status" value="1"/>
</dbReference>
<dbReference type="Proteomes" id="UP001177769">
    <property type="component" value="Chromosome"/>
</dbReference>
<dbReference type="SUPFAM" id="SSF52833">
    <property type="entry name" value="Thioredoxin-like"/>
    <property type="match status" value="1"/>
</dbReference>
<dbReference type="Pfam" id="PF13410">
    <property type="entry name" value="GST_C_2"/>
    <property type="match status" value="1"/>
</dbReference>
<dbReference type="InterPro" id="IPR036249">
    <property type="entry name" value="Thioredoxin-like_sf"/>
</dbReference>
<dbReference type="RefSeq" id="WP_285235197.1">
    <property type="nucleotide sequence ID" value="NZ_CP116346.1"/>
</dbReference>
<name>A0AA95SZ15_9BURK</name>
<sequence>MQLVIGNKNYSSWSMRPWVLLKAFDIPFSERKLRFDFTPGSSFYQAMAEVTPAAKVPVLLDDDGFAVWDTLAITETIADRHPELAIWPRDARQRARARSLCAEMHAGFGSLRGLCPMNIEADLSAVGQRLLASEPKLRADLARMQAAWEEALAASGGPFLFGAFSAADAYFAPVVMRITRYGLPMSEPCQRYLAAMQAHPAVAAWVADALAEQDFIADDEPYRVSGGPQGQLR</sequence>
<gene>
    <name evidence="2" type="ORF">PFX98_10750</name>
</gene>
<dbReference type="SFLD" id="SFLDS00019">
    <property type="entry name" value="Glutathione_Transferase_(cytos"/>
    <property type="match status" value="1"/>
</dbReference>
<dbReference type="GO" id="GO:0004364">
    <property type="term" value="F:glutathione transferase activity"/>
    <property type="evidence" value="ECO:0007669"/>
    <property type="project" value="TreeGrafter"/>
</dbReference>
<dbReference type="KEGG" id="pais:PFX98_10750"/>
<dbReference type="AlphaFoldDB" id="A0AA95SZ15"/>
<dbReference type="InterPro" id="IPR004045">
    <property type="entry name" value="Glutathione_S-Trfase_N"/>
</dbReference>
<dbReference type="Gene3D" id="1.20.1050.10">
    <property type="match status" value="1"/>
</dbReference>
<dbReference type="PROSITE" id="PS50404">
    <property type="entry name" value="GST_NTER"/>
    <property type="match status" value="1"/>
</dbReference>
<dbReference type="GO" id="GO:0006749">
    <property type="term" value="P:glutathione metabolic process"/>
    <property type="evidence" value="ECO:0007669"/>
    <property type="project" value="TreeGrafter"/>
</dbReference>
<dbReference type="GO" id="GO:0006559">
    <property type="term" value="P:L-phenylalanine catabolic process"/>
    <property type="evidence" value="ECO:0007669"/>
    <property type="project" value="TreeGrafter"/>
</dbReference>
<dbReference type="Gene3D" id="3.40.30.10">
    <property type="entry name" value="Glutaredoxin"/>
    <property type="match status" value="1"/>
</dbReference>
<protein>
    <submittedName>
        <fullName evidence="2">Glutathione S-transferase family protein</fullName>
    </submittedName>
</protein>
<keyword evidence="3" id="KW-1185">Reference proteome</keyword>
<dbReference type="CDD" id="cd03194">
    <property type="entry name" value="GST_C_3"/>
    <property type="match status" value="1"/>
</dbReference>
<dbReference type="Pfam" id="PF13409">
    <property type="entry name" value="GST_N_2"/>
    <property type="match status" value="1"/>
</dbReference>
<dbReference type="GO" id="GO:0016034">
    <property type="term" value="F:maleylacetoacetate isomerase activity"/>
    <property type="evidence" value="ECO:0007669"/>
    <property type="project" value="TreeGrafter"/>
</dbReference>
<dbReference type="PANTHER" id="PTHR42673">
    <property type="entry name" value="MALEYLACETOACETATE ISOMERASE"/>
    <property type="match status" value="1"/>
</dbReference>
<proteinExistence type="predicted"/>
<dbReference type="EMBL" id="CP116346">
    <property type="protein sequence ID" value="WIT14074.1"/>
    <property type="molecule type" value="Genomic_DNA"/>
</dbReference>
<organism evidence="2 3">
    <name type="scientific">Paucibacter sediminis</name>
    <dbReference type="NCBI Taxonomy" id="3019553"/>
    <lineage>
        <taxon>Bacteria</taxon>
        <taxon>Pseudomonadati</taxon>
        <taxon>Pseudomonadota</taxon>
        <taxon>Betaproteobacteria</taxon>
        <taxon>Burkholderiales</taxon>
        <taxon>Sphaerotilaceae</taxon>
        <taxon>Roseateles</taxon>
    </lineage>
</organism>
<evidence type="ECO:0000313" key="3">
    <source>
        <dbReference type="Proteomes" id="UP001177769"/>
    </source>
</evidence>
<feature type="domain" description="GST N-terminal" evidence="1">
    <location>
        <begin position="1"/>
        <end position="85"/>
    </location>
</feature>